<dbReference type="Proteomes" id="UP000265800">
    <property type="component" value="Unassembled WGS sequence"/>
</dbReference>
<sequence>MAGEALLEALSGLAGHTLVLDEAQRAGSREAVALLRTLARAPGLRLAVLSRRAAPWEVLGRVLGEAELAFDPAEALQLGQAIAPELTAFEVERAHSLVRGWPLGLRLLLRAMRFGVRPEEAFYAHPEPAGLLAYLVPALPQEVLELACRASVLGEVGPEEAEWAEAVELLRPYAADLLLESVGGRLRFHPLVRSALMSRVAPEEARGLLSKAAERALARGEEVRAAGYLLEAGRLGHAADLLLRQGEAWLDRGFTYTVLALLERLPEPVRAARPALFFLHGEALRQAGRYAEAEAVYQQALRAGVERALLGLSRLYLDTVEPAKAQGYLLAARLRFPQAVERFWAENLLNAGRVQEAMALGLEGPRVWLRSGQPERALMEVRRAQEEGTARAPQNHREGTLLLALLEAIAGDAQAAFAAAQKGRREGEMLGSPFVVALAEARLGHALLAQNRWGEAELAYRRALSLSEGGPARLGVEPLGGLAALGHSWAFEAMVRQAREAGDAWVEAFMTLVVAQAHLRRGEAFTLPALAALEDPFLKALADHYPWKADPDGLLLRYPFLQNPTLFAPPPHRVRRLLWEAGHLPLPYHPGVCVRIRALGPLEVQVDHRPVRFRREKVRLLLGLLLVRGWSKEALLEALGVSDGEFRVLWSELLATLEPGRPPRAPGYFLRPYALVQVPELWVDLWQPDPGEGLPFEGLDHPELERFRSAWLHERLQAYRRSQLPAQWLQGLRLEPLDEELYARLLETELAQEARRLREEALRELEL</sequence>
<protein>
    <recommendedName>
        <fullName evidence="3">Tetratricopeptide repeat protein</fullName>
    </recommendedName>
</protein>
<dbReference type="SMART" id="SM00028">
    <property type="entry name" value="TPR"/>
    <property type="match status" value="2"/>
</dbReference>
<evidence type="ECO:0008006" key="3">
    <source>
        <dbReference type="Google" id="ProtNLM"/>
    </source>
</evidence>
<dbReference type="InterPro" id="IPR011990">
    <property type="entry name" value="TPR-like_helical_dom_sf"/>
</dbReference>
<proteinExistence type="predicted"/>
<name>A0A399EDI7_9DEIN</name>
<accession>A0A399EDI7</accession>
<organism evidence="1 2">
    <name type="scientific">Meiothermus luteus</name>
    <dbReference type="NCBI Taxonomy" id="2026184"/>
    <lineage>
        <taxon>Bacteria</taxon>
        <taxon>Thermotogati</taxon>
        <taxon>Deinococcota</taxon>
        <taxon>Deinococci</taxon>
        <taxon>Thermales</taxon>
        <taxon>Thermaceae</taxon>
        <taxon>Meiothermus</taxon>
    </lineage>
</organism>
<evidence type="ECO:0000313" key="1">
    <source>
        <dbReference type="EMBL" id="RIH82395.1"/>
    </source>
</evidence>
<keyword evidence="2" id="KW-1185">Reference proteome</keyword>
<dbReference type="AlphaFoldDB" id="A0A399EDI7"/>
<gene>
    <name evidence="1" type="ORF">Mlute_02504</name>
</gene>
<evidence type="ECO:0000313" key="2">
    <source>
        <dbReference type="Proteomes" id="UP000265800"/>
    </source>
</evidence>
<dbReference type="SUPFAM" id="SSF48452">
    <property type="entry name" value="TPR-like"/>
    <property type="match status" value="1"/>
</dbReference>
<dbReference type="InterPro" id="IPR019734">
    <property type="entry name" value="TPR_rpt"/>
</dbReference>
<reference evidence="1 2" key="1">
    <citation type="submission" date="2018-08" db="EMBL/GenBank/DDBJ databases">
        <title>Meiothermus luteus KCTC 52599 genome sequencing project.</title>
        <authorList>
            <person name="Da Costa M.S."/>
            <person name="Albuquerque L."/>
            <person name="Raposo P."/>
            <person name="Froufe H.J.C."/>
            <person name="Barroso C.S."/>
            <person name="Egas C."/>
        </authorList>
    </citation>
    <scope>NUCLEOTIDE SEQUENCE [LARGE SCALE GENOMIC DNA]</scope>
    <source>
        <strain evidence="1 2">KCTC 52599</strain>
    </source>
</reference>
<dbReference type="Gene3D" id="1.25.40.10">
    <property type="entry name" value="Tetratricopeptide repeat domain"/>
    <property type="match status" value="1"/>
</dbReference>
<comment type="caution">
    <text evidence="1">The sequence shown here is derived from an EMBL/GenBank/DDBJ whole genome shotgun (WGS) entry which is preliminary data.</text>
</comment>
<dbReference type="EMBL" id="QWKZ01000111">
    <property type="protein sequence ID" value="RIH82395.1"/>
    <property type="molecule type" value="Genomic_DNA"/>
</dbReference>